<comment type="subcellular location">
    <subcellularLocation>
        <location evidence="4">Cell outer membrane</location>
    </subcellularLocation>
</comment>
<evidence type="ECO:0000256" key="2">
    <source>
        <dbReference type="ARBA" id="ARBA00023136"/>
    </source>
</evidence>
<evidence type="ECO:0000256" key="1">
    <source>
        <dbReference type="ARBA" id="ARBA00022729"/>
    </source>
</evidence>
<evidence type="ECO:0000256" key="4">
    <source>
        <dbReference type="HAMAP-Rule" id="MF_00925"/>
    </source>
</evidence>
<dbReference type="AlphaFoldDB" id="A0A1I7F024"/>
<organism evidence="7 8">
    <name type="scientific">Nitrosomonas eutropha</name>
    <dbReference type="NCBI Taxonomy" id="916"/>
    <lineage>
        <taxon>Bacteria</taxon>
        <taxon>Pseudomonadati</taxon>
        <taxon>Pseudomonadota</taxon>
        <taxon>Betaproteobacteria</taxon>
        <taxon>Nitrosomonadales</taxon>
        <taxon>Nitrosomonadaceae</taxon>
        <taxon>Nitrosomonas</taxon>
    </lineage>
</organism>
<comment type="subunit">
    <text evidence="4">Part of the Bam complex.</text>
</comment>
<dbReference type="InterPro" id="IPR007450">
    <property type="entry name" value="BamE_dom"/>
</dbReference>
<proteinExistence type="inferred from homology"/>
<keyword evidence="1 4" id="KW-0732">Signal</keyword>
<dbReference type="OrthoDB" id="9808250at2"/>
<dbReference type="GO" id="GO:0043165">
    <property type="term" value="P:Gram-negative-bacterium-type cell outer membrane assembly"/>
    <property type="evidence" value="ECO:0007669"/>
    <property type="project" value="UniProtKB-UniRule"/>
</dbReference>
<evidence type="ECO:0000256" key="5">
    <source>
        <dbReference type="SAM" id="MobiDB-lite"/>
    </source>
</evidence>
<dbReference type="InterPro" id="IPR037873">
    <property type="entry name" value="BamE-like"/>
</dbReference>
<feature type="domain" description="Outer membrane protein assembly factor BamE" evidence="6">
    <location>
        <begin position="35"/>
        <end position="104"/>
    </location>
</feature>
<sequence>MYAFFPRLLLLLLLPFLPHCTYLPPFPYKIDIQQGNVVTEEMVARLKPGMTRSQVRFTLGTPLVVDVFHGDRWDYIYRLAPGGRITEERKLIVFFKNDRLSHIQGDFPQPPAFSEPSPVFSIPEKTFGSPPGVDGIENEGSDKKETIDFLKENQTNFYRDNQ</sequence>
<evidence type="ECO:0000313" key="8">
    <source>
        <dbReference type="Proteomes" id="UP000183926"/>
    </source>
</evidence>
<dbReference type="EMBL" id="FPBL01000001">
    <property type="protein sequence ID" value="SFU29543.1"/>
    <property type="molecule type" value="Genomic_DNA"/>
</dbReference>
<dbReference type="Gene3D" id="3.30.1450.10">
    <property type="match status" value="1"/>
</dbReference>
<dbReference type="Proteomes" id="UP000183926">
    <property type="component" value="Unassembled WGS sequence"/>
</dbReference>
<keyword evidence="3 4" id="KW-0998">Cell outer membrane</keyword>
<evidence type="ECO:0000313" key="7">
    <source>
        <dbReference type="EMBL" id="SFU29543.1"/>
    </source>
</evidence>
<dbReference type="RefSeq" id="WP_074926138.1">
    <property type="nucleotide sequence ID" value="NZ_FPBL01000001.1"/>
</dbReference>
<accession>A0A1I7F024</accession>
<keyword evidence="2 4" id="KW-0472">Membrane</keyword>
<dbReference type="HAMAP" id="MF_00925">
    <property type="entry name" value="OM_assembly_BamE"/>
    <property type="match status" value="1"/>
</dbReference>
<dbReference type="InterPro" id="IPR026592">
    <property type="entry name" value="BamE"/>
</dbReference>
<protein>
    <recommendedName>
        <fullName evidence="4">Outer membrane protein assembly factor BamE</fullName>
    </recommendedName>
</protein>
<reference evidence="7 8" key="1">
    <citation type="submission" date="2016-10" db="EMBL/GenBank/DDBJ databases">
        <authorList>
            <person name="de Groot N.N."/>
        </authorList>
    </citation>
    <scope>NUCLEOTIDE SEQUENCE [LARGE SCALE GENOMIC DNA]</scope>
    <source>
        <strain evidence="7 8">Nm24</strain>
    </source>
</reference>
<evidence type="ECO:0000256" key="3">
    <source>
        <dbReference type="ARBA" id="ARBA00023237"/>
    </source>
</evidence>
<dbReference type="Pfam" id="PF04355">
    <property type="entry name" value="BamE"/>
    <property type="match status" value="1"/>
</dbReference>
<dbReference type="GO" id="GO:1990063">
    <property type="term" value="C:Bam protein complex"/>
    <property type="evidence" value="ECO:0007669"/>
    <property type="project" value="TreeGrafter"/>
</dbReference>
<dbReference type="PANTHER" id="PTHR37482:SF1">
    <property type="entry name" value="OUTER MEMBRANE PROTEIN ASSEMBLY FACTOR BAME"/>
    <property type="match status" value="1"/>
</dbReference>
<dbReference type="GO" id="GO:0030674">
    <property type="term" value="F:protein-macromolecule adaptor activity"/>
    <property type="evidence" value="ECO:0007669"/>
    <property type="project" value="TreeGrafter"/>
</dbReference>
<evidence type="ECO:0000259" key="6">
    <source>
        <dbReference type="Pfam" id="PF04355"/>
    </source>
</evidence>
<gene>
    <name evidence="4" type="primary">bamE</name>
    <name evidence="7" type="ORF">SAMN05216339_101200</name>
</gene>
<comment type="function">
    <text evidence="4">Part of the outer membrane protein assembly complex, which is involved in assembly and insertion of beta-barrel proteins into the outer membrane.</text>
</comment>
<feature type="region of interest" description="Disordered" evidence="5">
    <location>
        <begin position="118"/>
        <end position="143"/>
    </location>
</feature>
<name>A0A1I7F024_9PROT</name>
<comment type="similarity">
    <text evidence="4">Belongs to the BamE family.</text>
</comment>
<dbReference type="PANTHER" id="PTHR37482">
    <property type="entry name" value="OUTER MEMBRANE PROTEIN ASSEMBLY FACTOR BAME"/>
    <property type="match status" value="1"/>
</dbReference>
<dbReference type="GO" id="GO:0051205">
    <property type="term" value="P:protein insertion into membrane"/>
    <property type="evidence" value="ECO:0007669"/>
    <property type="project" value="UniProtKB-UniRule"/>
</dbReference>